<dbReference type="Pfam" id="PF01526">
    <property type="entry name" value="DDE_Tnp_Tn3"/>
    <property type="match status" value="1"/>
</dbReference>
<organism evidence="2">
    <name type="scientific">Salmonella enterica</name>
    <name type="common">Salmonella choleraesuis</name>
    <dbReference type="NCBI Taxonomy" id="28901"/>
    <lineage>
        <taxon>Bacteria</taxon>
        <taxon>Pseudomonadati</taxon>
        <taxon>Pseudomonadota</taxon>
        <taxon>Gammaproteobacteria</taxon>
        <taxon>Enterobacterales</taxon>
        <taxon>Enterobacteriaceae</taxon>
        <taxon>Salmonella</taxon>
    </lineage>
</organism>
<evidence type="ECO:0000259" key="1">
    <source>
        <dbReference type="Pfam" id="PF01526"/>
    </source>
</evidence>
<keyword evidence="2" id="KW-0614">Plasmid</keyword>
<accession>A0A3G1TUV2</accession>
<dbReference type="AlphaFoldDB" id="A0A3G1TUV2"/>
<name>A0A3G1TUV2_SALER</name>
<dbReference type="EMBL" id="MH760469">
    <property type="protein sequence ID" value="AYF52604.1"/>
    <property type="molecule type" value="Genomic_DNA"/>
</dbReference>
<sequence>MTLLIAAISLWNTVYIERAINSLRRKAIPINEQLITHLSPLGWEHINLRGDYVWRKKTQTGTE</sequence>
<feature type="domain" description="Tn3 transposase DDE" evidence="1">
    <location>
        <begin position="2"/>
        <end position="52"/>
    </location>
</feature>
<dbReference type="InterPro" id="IPR002513">
    <property type="entry name" value="Tn3_Tnp_DDE_dom"/>
</dbReference>
<evidence type="ECO:0000313" key="2">
    <source>
        <dbReference type="EMBL" id="AYF52604.1"/>
    </source>
</evidence>
<dbReference type="GO" id="GO:0004803">
    <property type="term" value="F:transposase activity"/>
    <property type="evidence" value="ECO:0007669"/>
    <property type="project" value="InterPro"/>
</dbReference>
<geneLocation type="plasmid" evidence="2">
    <name>p2016K-0796</name>
</geneLocation>
<reference evidence="2" key="1">
    <citation type="journal article" date="2019" name="J. Antimicrob. Chemother.">
        <title>Novel trimethoprim resistance gene dfrA34 identified in Salmonella Heidelberg in the USA.</title>
        <authorList>
            <person name="Tagg K.A."/>
            <person name="Francois Watkins L."/>
            <person name="Moore M.D."/>
            <person name="Bennett C."/>
            <person name="Joung Y.J."/>
            <person name="Chen J.C."/>
            <person name="Folster J.P."/>
        </authorList>
    </citation>
    <scope>NUCLEOTIDE SEQUENCE</scope>
    <source>
        <strain evidence="2">2016K-0796</strain>
        <plasmid evidence="2">p2016K-0796</plasmid>
    </source>
</reference>
<dbReference type="GO" id="GO:0006313">
    <property type="term" value="P:DNA transposition"/>
    <property type="evidence" value="ECO:0007669"/>
    <property type="project" value="InterPro"/>
</dbReference>
<protein>
    <recommendedName>
        <fullName evidence="1">Tn3 transposase DDE domain-containing protein</fullName>
    </recommendedName>
</protein>
<proteinExistence type="predicted"/>